<reference evidence="7" key="1">
    <citation type="submission" date="2025-08" db="UniProtKB">
        <authorList>
            <consortium name="RefSeq"/>
        </authorList>
    </citation>
    <scope>IDENTIFICATION</scope>
    <source>
        <tissue evidence="7">Gonads</tissue>
    </source>
</reference>
<dbReference type="AlphaFoldDB" id="A0A1S3II60"/>
<dbReference type="PROSITE" id="PS00678">
    <property type="entry name" value="WD_REPEATS_1"/>
    <property type="match status" value="1"/>
</dbReference>
<dbReference type="Pfam" id="PF00400">
    <property type="entry name" value="WD40"/>
    <property type="match status" value="8"/>
</dbReference>
<dbReference type="InterPro" id="IPR036322">
    <property type="entry name" value="WD40_repeat_dom_sf"/>
</dbReference>
<keyword evidence="2" id="KW-0677">Repeat</keyword>
<dbReference type="SMART" id="SM00320">
    <property type="entry name" value="WD40"/>
    <property type="match status" value="11"/>
</dbReference>
<feature type="repeat" description="WD" evidence="5">
    <location>
        <begin position="315"/>
        <end position="356"/>
    </location>
</feature>
<dbReference type="Gene3D" id="2.130.10.10">
    <property type="entry name" value="YVTN repeat-like/Quinoprotein amine dehydrogenase"/>
    <property type="match status" value="2"/>
</dbReference>
<feature type="repeat" description="WD" evidence="5">
    <location>
        <begin position="54"/>
        <end position="95"/>
    </location>
</feature>
<dbReference type="PROSITE" id="PS50082">
    <property type="entry name" value="WD_REPEATS_2"/>
    <property type="match status" value="5"/>
</dbReference>
<dbReference type="RefSeq" id="XP_013397813.1">
    <property type="nucleotide sequence ID" value="XM_013542359.1"/>
</dbReference>
<keyword evidence="1 5" id="KW-0853">WD repeat</keyword>
<dbReference type="GO" id="GO:0030042">
    <property type="term" value="P:actin filament depolymerization"/>
    <property type="evidence" value="ECO:0007669"/>
    <property type="project" value="TreeGrafter"/>
</dbReference>
<dbReference type="GO" id="GO:0030834">
    <property type="term" value="P:regulation of actin filament depolymerization"/>
    <property type="evidence" value="ECO:0007669"/>
    <property type="project" value="UniProtKB-ARBA"/>
</dbReference>
<dbReference type="PROSITE" id="PS50294">
    <property type="entry name" value="WD_REPEATS_REGION"/>
    <property type="match status" value="3"/>
</dbReference>
<evidence type="ECO:0000256" key="1">
    <source>
        <dbReference type="ARBA" id="ARBA00022574"/>
    </source>
</evidence>
<dbReference type="InterPro" id="IPR001680">
    <property type="entry name" value="WD40_rpt"/>
</dbReference>
<dbReference type="Proteomes" id="UP000085678">
    <property type="component" value="Unplaced"/>
</dbReference>
<evidence type="ECO:0000313" key="6">
    <source>
        <dbReference type="Proteomes" id="UP000085678"/>
    </source>
</evidence>
<evidence type="ECO:0000256" key="4">
    <source>
        <dbReference type="ARBA" id="ARBA00067845"/>
    </source>
</evidence>
<dbReference type="FunFam" id="2.130.10.10:FF:000102">
    <property type="entry name" value="Actin-interacting protein 1"/>
    <property type="match status" value="1"/>
</dbReference>
<sequence length="601" mass="65963">MPATLRKTYACLPPTVQGMPIVIGGDPKGKNFLYTSGNNVIIRNLEDPSDSDIYSQHSYPTNVAQYSPSGFYIASGDNSGKVRIWDTVNKEHILKSEFQPISGAIKDIAWTSDSQKIAAVGAGRDKFGHVFTYDSGNTAGVIEFHSKVINSVDISKTRPFRLATGCEDKTIGFYHGVPFKFNKTNQSHTSFVQAVRFSPDGTKCVSAGSDKMVLILDGKTGEELGQLGNPAHNGGVYAVSWSGDSKKLLTVSGDKTAKIWNMETLTMETEFVFGKDKEHMQVGCLWQGDTLITVSLTGFINYLDPANPSTPKRIVMGHNKPITAMTLNLERDTIYTASSEGRICYWDAATGENGLMKGKGHSSQVQHMLIVGDSLITCGVDDVIKFSSTTANEYGQDIKVDSQPQMISAVDRNLTIVACTNEIVVLRDGRIVYIEKVNYEPTSVSLHPGKSLVAVGAKDHKVHIFELSGDTLREERTLEHREMVTDVKFSPDGAWLAACDGIRLVRLYELPTYEEKSKDNWCFHTAKVTCLAWSPDSRHIASGSLDTGIGIWSVENVRKTLLIKQAHPMNKVNAVAWLDDNTLASVGQGSNLRIWDIVHEG</sequence>
<evidence type="ECO:0000256" key="2">
    <source>
        <dbReference type="ARBA" id="ARBA00022737"/>
    </source>
</evidence>
<organism evidence="6 7">
    <name type="scientific">Lingula anatina</name>
    <name type="common">Brachiopod</name>
    <name type="synonym">Lingula unguis</name>
    <dbReference type="NCBI Taxonomy" id="7574"/>
    <lineage>
        <taxon>Eukaryota</taxon>
        <taxon>Metazoa</taxon>
        <taxon>Spiralia</taxon>
        <taxon>Lophotrochozoa</taxon>
        <taxon>Brachiopoda</taxon>
        <taxon>Linguliformea</taxon>
        <taxon>Lingulata</taxon>
        <taxon>Lingulida</taxon>
        <taxon>Linguloidea</taxon>
        <taxon>Lingulidae</taxon>
        <taxon>Lingula</taxon>
    </lineage>
</organism>
<feature type="repeat" description="WD" evidence="5">
    <location>
        <begin position="524"/>
        <end position="562"/>
    </location>
</feature>
<feature type="repeat" description="WD" evidence="5">
    <location>
        <begin position="185"/>
        <end position="226"/>
    </location>
</feature>
<dbReference type="SUPFAM" id="SSF50998">
    <property type="entry name" value="Quinoprotein alcohol dehydrogenase-like"/>
    <property type="match status" value="1"/>
</dbReference>
<dbReference type="FunCoup" id="A0A1S3II60">
    <property type="interactions" value="1768"/>
</dbReference>
<dbReference type="KEGG" id="lak:106164447"/>
<proteinExistence type="inferred from homology"/>
<gene>
    <name evidence="7" type="primary">LOC106164447</name>
</gene>
<evidence type="ECO:0000256" key="5">
    <source>
        <dbReference type="PROSITE-ProRule" id="PRU00221"/>
    </source>
</evidence>
<dbReference type="InterPro" id="IPR015943">
    <property type="entry name" value="WD40/YVTN_repeat-like_dom_sf"/>
</dbReference>
<dbReference type="InterPro" id="IPR011047">
    <property type="entry name" value="Quinoprotein_ADH-like_sf"/>
</dbReference>
<comment type="similarity">
    <text evidence="3">Belongs to the WD repeat AIP1 family.</text>
</comment>
<feature type="repeat" description="WD" evidence="5">
    <location>
        <begin position="229"/>
        <end position="270"/>
    </location>
</feature>
<dbReference type="SUPFAM" id="SSF50978">
    <property type="entry name" value="WD40 repeat-like"/>
    <property type="match status" value="1"/>
</dbReference>
<dbReference type="GO" id="GO:0040011">
    <property type="term" value="P:locomotion"/>
    <property type="evidence" value="ECO:0007669"/>
    <property type="project" value="TreeGrafter"/>
</dbReference>
<dbReference type="InParanoid" id="A0A1S3II60"/>
<dbReference type="GO" id="GO:0030833">
    <property type="term" value="P:regulation of actin filament polymerization"/>
    <property type="evidence" value="ECO:0007669"/>
    <property type="project" value="UniProtKB-ARBA"/>
</dbReference>
<accession>A0A1S3II60</accession>
<dbReference type="GO" id="GO:0030864">
    <property type="term" value="C:cortical actin cytoskeleton"/>
    <property type="evidence" value="ECO:0007669"/>
    <property type="project" value="TreeGrafter"/>
</dbReference>
<evidence type="ECO:0000256" key="3">
    <source>
        <dbReference type="ARBA" id="ARBA00038366"/>
    </source>
</evidence>
<evidence type="ECO:0000313" key="7">
    <source>
        <dbReference type="RefSeq" id="XP_013397813.1"/>
    </source>
</evidence>
<dbReference type="PANTHER" id="PTHR19856:SF0">
    <property type="entry name" value="WD REPEAT-CONTAINING PROTEIN 1"/>
    <property type="match status" value="1"/>
</dbReference>
<dbReference type="GO" id="GO:0051015">
    <property type="term" value="F:actin filament binding"/>
    <property type="evidence" value="ECO:0007669"/>
    <property type="project" value="TreeGrafter"/>
</dbReference>
<name>A0A1S3II60_LINAN</name>
<dbReference type="OrthoDB" id="2306at2759"/>
<dbReference type="GeneID" id="106164447"/>
<keyword evidence="6" id="KW-1185">Reference proteome</keyword>
<dbReference type="STRING" id="7574.A0A1S3II60"/>
<dbReference type="CDD" id="cd00200">
    <property type="entry name" value="WD40"/>
    <property type="match status" value="1"/>
</dbReference>
<dbReference type="PANTHER" id="PTHR19856">
    <property type="entry name" value="WD-REPEATCONTAINING PROTEIN WDR1"/>
    <property type="match status" value="1"/>
</dbReference>
<dbReference type="InterPro" id="IPR019775">
    <property type="entry name" value="WD40_repeat_CS"/>
</dbReference>
<protein>
    <recommendedName>
        <fullName evidence="4">Actin-interacting protein 1</fullName>
    </recommendedName>
</protein>
<dbReference type="FunFam" id="2.130.10.10:FF:000167">
    <property type="entry name" value="Actin-interacting protein 1"/>
    <property type="match status" value="1"/>
</dbReference>